<dbReference type="AlphaFoldDB" id="A0A3B0WEF9"/>
<sequence length="52" mass="6047">MQVRFFISLIETAKANGLTPFGCFMFLLEELPKEPEDLAYLMHWNVELQATI</sequence>
<evidence type="ECO:0000313" key="1">
    <source>
        <dbReference type="EMBL" id="VAW49087.1"/>
    </source>
</evidence>
<name>A0A3B0WEF9_9ZZZZ</name>
<protein>
    <submittedName>
        <fullName evidence="1">Uncharacterized protein</fullName>
    </submittedName>
</protein>
<organism evidence="1">
    <name type="scientific">hydrothermal vent metagenome</name>
    <dbReference type="NCBI Taxonomy" id="652676"/>
    <lineage>
        <taxon>unclassified sequences</taxon>
        <taxon>metagenomes</taxon>
        <taxon>ecological metagenomes</taxon>
    </lineage>
</organism>
<gene>
    <name evidence="1" type="ORF">MNBD_GAMMA03-255</name>
</gene>
<proteinExistence type="predicted"/>
<accession>A0A3B0WEF9</accession>
<reference evidence="1" key="1">
    <citation type="submission" date="2018-06" db="EMBL/GenBank/DDBJ databases">
        <authorList>
            <person name="Zhirakovskaya E."/>
        </authorList>
    </citation>
    <scope>NUCLEOTIDE SEQUENCE</scope>
</reference>
<dbReference type="EMBL" id="UOFC01000254">
    <property type="protein sequence ID" value="VAW49087.1"/>
    <property type="molecule type" value="Genomic_DNA"/>
</dbReference>